<dbReference type="EMBL" id="VCJR02000001">
    <property type="protein sequence ID" value="NHK27698.1"/>
    <property type="molecule type" value="Genomic_DNA"/>
</dbReference>
<reference evidence="2 4" key="2">
    <citation type="submission" date="2020-02" db="EMBL/GenBank/DDBJ databases">
        <title>Genome sequence of Parvularcula flava strain NH6-79.</title>
        <authorList>
            <person name="Abdul Karim M.H."/>
            <person name="Lam M.Q."/>
            <person name="Chen S.J."/>
            <person name="Yahya A."/>
            <person name="Shahir S."/>
            <person name="Shamsir M.S."/>
            <person name="Chong C.S."/>
        </authorList>
    </citation>
    <scope>NUCLEOTIDE SEQUENCE [LARGE SCALE GENOMIC DNA]</scope>
    <source>
        <strain evidence="2 4">NH6-79</strain>
    </source>
</reference>
<gene>
    <name evidence="2" type="ORF">FF098_007275</name>
    <name evidence="1" type="ORF">GCM10011355_14630</name>
</gene>
<reference evidence="1" key="3">
    <citation type="submission" date="2020-09" db="EMBL/GenBank/DDBJ databases">
        <authorList>
            <person name="Sun Q."/>
            <person name="Zhou Y."/>
        </authorList>
    </citation>
    <scope>NUCLEOTIDE SEQUENCE</scope>
    <source>
        <strain evidence="1">CGMCC 1.14984</strain>
    </source>
</reference>
<dbReference type="Proteomes" id="UP000621856">
    <property type="component" value="Unassembled WGS sequence"/>
</dbReference>
<evidence type="ECO:0000313" key="4">
    <source>
        <dbReference type="Proteomes" id="UP000818603"/>
    </source>
</evidence>
<comment type="caution">
    <text evidence="1">The sequence shown here is derived from an EMBL/GenBank/DDBJ whole genome shotgun (WGS) entry which is preliminary data.</text>
</comment>
<evidence type="ECO:0000313" key="3">
    <source>
        <dbReference type="Proteomes" id="UP000621856"/>
    </source>
</evidence>
<reference evidence="1" key="1">
    <citation type="journal article" date="2014" name="Int. J. Syst. Evol. Microbiol.">
        <title>Complete genome sequence of Corynebacterium casei LMG S-19264T (=DSM 44701T), isolated from a smear-ripened cheese.</title>
        <authorList>
            <consortium name="US DOE Joint Genome Institute (JGI-PGF)"/>
            <person name="Walter F."/>
            <person name="Albersmeier A."/>
            <person name="Kalinowski J."/>
            <person name="Ruckert C."/>
        </authorList>
    </citation>
    <scope>NUCLEOTIDE SEQUENCE</scope>
    <source>
        <strain evidence="1">CGMCC 1.14984</strain>
    </source>
</reference>
<sequence>MTDKDDFIRLFRFRSVNEYLWQELSFSALFAGKPENLNDPFDCQINPFHSLDRAIKKGDTQRTEYFNKIKSVFKNHNPMEKEPGVCCFSCTMEEPLLWSHYADAHKGVCLMYDIPTDYISQKYSPTKSKDFYFVGSTSINYGDNGYYEWLINGDLNEPMDDVILNASVKLLSYKSKKWDYEQEYRILMSDAGFIELEPSFLKQVTFGLRTPSRHKQLLRKTVGSDVEYVRTLRDPESDFGLKFEGIS</sequence>
<organism evidence="1 3">
    <name type="scientific">Aquisalinus luteolus</name>
    <dbReference type="NCBI Taxonomy" id="1566827"/>
    <lineage>
        <taxon>Bacteria</taxon>
        <taxon>Pseudomonadati</taxon>
        <taxon>Pseudomonadota</taxon>
        <taxon>Alphaproteobacteria</taxon>
        <taxon>Parvularculales</taxon>
        <taxon>Parvularculaceae</taxon>
        <taxon>Aquisalinus</taxon>
    </lineage>
</organism>
<dbReference type="InterPro" id="IPR021352">
    <property type="entry name" value="DUF2971"/>
</dbReference>
<evidence type="ECO:0000313" key="1">
    <source>
        <dbReference type="EMBL" id="GGH96227.1"/>
    </source>
</evidence>
<accession>A0A8J3EPC0</accession>
<evidence type="ECO:0000313" key="2">
    <source>
        <dbReference type="EMBL" id="NHK27698.1"/>
    </source>
</evidence>
<keyword evidence="4" id="KW-1185">Reference proteome</keyword>
<dbReference type="Proteomes" id="UP000818603">
    <property type="component" value="Unassembled WGS sequence"/>
</dbReference>
<dbReference type="RefSeq" id="WP_155138867.1">
    <property type="nucleotide sequence ID" value="NZ_BMGZ01000001.1"/>
</dbReference>
<dbReference type="AlphaFoldDB" id="A0A8J3EPC0"/>
<dbReference type="EMBL" id="BMGZ01000001">
    <property type="protein sequence ID" value="GGH96227.1"/>
    <property type="molecule type" value="Genomic_DNA"/>
</dbReference>
<name>A0A8J3EPC0_9PROT</name>
<dbReference type="Pfam" id="PF11185">
    <property type="entry name" value="DUF2971"/>
    <property type="match status" value="1"/>
</dbReference>
<protein>
    <submittedName>
        <fullName evidence="2">DUF2971 domain-containing protein</fullName>
    </submittedName>
</protein>
<proteinExistence type="predicted"/>